<dbReference type="Proteomes" id="UP000886934">
    <property type="component" value="Unassembled WGS sequence"/>
</dbReference>
<dbReference type="GO" id="GO:0016887">
    <property type="term" value="F:ATP hydrolysis activity"/>
    <property type="evidence" value="ECO:0007669"/>
    <property type="project" value="InterPro"/>
</dbReference>
<gene>
    <name evidence="2" type="ORF">KAM351_13740</name>
</gene>
<dbReference type="SMART" id="SM00382">
    <property type="entry name" value="AAA"/>
    <property type="match status" value="1"/>
</dbReference>
<dbReference type="InterPro" id="IPR003593">
    <property type="entry name" value="AAA+_ATPase"/>
</dbReference>
<dbReference type="EMBL" id="BPNN01000015">
    <property type="protein sequence ID" value="GJA62763.1"/>
    <property type="molecule type" value="Genomic_DNA"/>
</dbReference>
<accession>A0AA37CWU6</accession>
<dbReference type="RefSeq" id="WP_069785177.1">
    <property type="nucleotide sequence ID" value="NZ_BPND01000076.1"/>
</dbReference>
<evidence type="ECO:0000313" key="3">
    <source>
        <dbReference type="Proteomes" id="UP000886934"/>
    </source>
</evidence>
<organism evidence="2 3">
    <name type="scientific">Aeromonas caviae</name>
    <name type="common">Aeromonas punctata</name>
    <dbReference type="NCBI Taxonomy" id="648"/>
    <lineage>
        <taxon>Bacteria</taxon>
        <taxon>Pseudomonadati</taxon>
        <taxon>Pseudomonadota</taxon>
        <taxon>Gammaproteobacteria</taxon>
        <taxon>Aeromonadales</taxon>
        <taxon>Aeromonadaceae</taxon>
        <taxon>Aeromonas</taxon>
    </lineage>
</organism>
<reference evidence="2" key="1">
    <citation type="submission" date="2021-07" db="EMBL/GenBank/DDBJ databases">
        <title>Draft genome sequence of carbapenem-resistant Aeromonas spp. in Japan.</title>
        <authorList>
            <person name="Maehana S."/>
            <person name="Suzuki M."/>
            <person name="Kitasato H."/>
        </authorList>
    </citation>
    <scope>NUCLEOTIDE SEQUENCE</scope>
    <source>
        <strain evidence="2">KAM351</strain>
    </source>
</reference>
<dbReference type="AlphaFoldDB" id="A0AA37CWU6"/>
<dbReference type="InterPro" id="IPR049945">
    <property type="entry name" value="AAA_22"/>
</dbReference>
<dbReference type="InterPro" id="IPR027417">
    <property type="entry name" value="P-loop_NTPase"/>
</dbReference>
<name>A0AA37CWU6_AERCA</name>
<dbReference type="Gene3D" id="3.40.50.300">
    <property type="entry name" value="P-loop containing nucleotide triphosphate hydrolases"/>
    <property type="match status" value="1"/>
</dbReference>
<dbReference type="Pfam" id="PF13401">
    <property type="entry name" value="AAA_22"/>
    <property type="match status" value="1"/>
</dbReference>
<sequence>MAAPQYYPHPNSKYRGNPYIEGLGLPLSTAQFYANCEIPFQCDLDLTGVDESLHSYFIRTAIDQLADVYTSPDEAYRLYDQIRRMIEAGYARRNPIGADVRRILAAIDRDKAEPWKASHVLELELSVQYSLLLLGLSGRGKSTMVRQICQQIPQTIEHDRYTDLHGHEIIVSRVQVTYLYIEIHDRRGQKALLLNLLESLDAVTGESYSHTHRNRSVNELISVVQKSFIGHGVGLLILDEAQNLARSAKNEVISNNEKTTMKFLEELLNRVGIPLMFVGTLATMKLFDSEMTLTRRATKNGFMQLVSCDIHSSFWLRFIRLICQTRFLKNQKTSEDVLRQHIHYLSAGIPAIATSLVRATLSYLTLLKPTDQDLSIAALDLCFNREFKILQPALSALRKGDYYQFEDLSPMLLLESVGNSQVVDGDTYSAEGEILLQGEVKITKKLPKTEEKKLKTLEQLSPDSLLGQLGYSVDKGPCK</sequence>
<evidence type="ECO:0000313" key="2">
    <source>
        <dbReference type="EMBL" id="GJA62763.1"/>
    </source>
</evidence>
<feature type="domain" description="AAA+ ATPase" evidence="1">
    <location>
        <begin position="127"/>
        <end position="348"/>
    </location>
</feature>
<protein>
    <recommendedName>
        <fullName evidence="1">AAA+ ATPase domain-containing protein</fullName>
    </recommendedName>
</protein>
<comment type="caution">
    <text evidence="2">The sequence shown here is derived from an EMBL/GenBank/DDBJ whole genome shotgun (WGS) entry which is preliminary data.</text>
</comment>
<proteinExistence type="predicted"/>
<evidence type="ECO:0000259" key="1">
    <source>
        <dbReference type="SMART" id="SM00382"/>
    </source>
</evidence>
<dbReference type="SUPFAM" id="SSF52540">
    <property type="entry name" value="P-loop containing nucleoside triphosphate hydrolases"/>
    <property type="match status" value="1"/>
</dbReference>